<dbReference type="Proteomes" id="UP000648663">
    <property type="component" value="Unassembled WGS sequence"/>
</dbReference>
<evidence type="ECO:0000313" key="2">
    <source>
        <dbReference type="EMBL" id="GGL80573.1"/>
    </source>
</evidence>
<accession>A0A846LR22</accession>
<dbReference type="EMBL" id="BMMI01000009">
    <property type="protein sequence ID" value="GGL80573.1"/>
    <property type="molecule type" value="Genomic_DNA"/>
</dbReference>
<organism evidence="3 4">
    <name type="scientific">Modestobacter marinus</name>
    <dbReference type="NCBI Taxonomy" id="477641"/>
    <lineage>
        <taxon>Bacteria</taxon>
        <taxon>Bacillati</taxon>
        <taxon>Actinomycetota</taxon>
        <taxon>Actinomycetes</taxon>
        <taxon>Geodermatophilales</taxon>
        <taxon>Geodermatophilaceae</taxon>
        <taxon>Modestobacter</taxon>
    </lineage>
</organism>
<dbReference type="AlphaFoldDB" id="A0A846LR22"/>
<name>A0A846LR22_9ACTN</name>
<evidence type="ECO:0000313" key="3">
    <source>
        <dbReference type="EMBL" id="NIH69921.1"/>
    </source>
</evidence>
<dbReference type="Proteomes" id="UP000552836">
    <property type="component" value="Unassembled WGS sequence"/>
</dbReference>
<evidence type="ECO:0000256" key="1">
    <source>
        <dbReference type="SAM" id="MobiDB-lite"/>
    </source>
</evidence>
<dbReference type="EMBL" id="JAAMPA010000003">
    <property type="protein sequence ID" value="NIH69921.1"/>
    <property type="molecule type" value="Genomic_DNA"/>
</dbReference>
<feature type="region of interest" description="Disordered" evidence="1">
    <location>
        <begin position="79"/>
        <end position="125"/>
    </location>
</feature>
<dbReference type="RefSeq" id="WP_166757476.1">
    <property type="nucleotide sequence ID" value="NZ_BAABJU010000011.1"/>
</dbReference>
<gene>
    <name evidence="3" type="ORF">FB380_004419</name>
    <name evidence="2" type="ORF">GCM10011589_41020</name>
</gene>
<reference evidence="2" key="1">
    <citation type="journal article" date="2014" name="Int. J. Syst. Evol. Microbiol.">
        <title>Complete genome of a new Firmicutes species belonging to the dominant human colonic microbiota ('Ruminococcus bicirculans') reveals two chromosomes and a selective capacity to utilize plant glucans.</title>
        <authorList>
            <consortium name="NISC Comparative Sequencing Program"/>
            <person name="Wegmann U."/>
            <person name="Louis P."/>
            <person name="Goesmann A."/>
            <person name="Henrissat B."/>
            <person name="Duncan S.H."/>
            <person name="Flint H.J."/>
        </authorList>
    </citation>
    <scope>NUCLEOTIDE SEQUENCE</scope>
    <source>
        <strain evidence="2">CGMCC 4.5581</strain>
    </source>
</reference>
<feature type="compositionally biased region" description="Low complexity" evidence="1">
    <location>
        <begin position="88"/>
        <end position="108"/>
    </location>
</feature>
<comment type="caution">
    <text evidence="3">The sequence shown here is derived from an EMBL/GenBank/DDBJ whole genome shotgun (WGS) entry which is preliminary data.</text>
</comment>
<reference evidence="3 4" key="3">
    <citation type="submission" date="2020-02" db="EMBL/GenBank/DDBJ databases">
        <title>Sequencing the genomes of 1000 actinobacteria strains.</title>
        <authorList>
            <person name="Klenk H.-P."/>
        </authorList>
    </citation>
    <scope>NUCLEOTIDE SEQUENCE [LARGE SCALE GENOMIC DNA]</scope>
    <source>
        <strain evidence="3 4">DSM 45201</strain>
    </source>
</reference>
<reference evidence="2" key="4">
    <citation type="submission" date="2024-05" db="EMBL/GenBank/DDBJ databases">
        <authorList>
            <person name="Sun Q."/>
            <person name="Zhou Y."/>
        </authorList>
    </citation>
    <scope>NUCLEOTIDE SEQUENCE</scope>
    <source>
        <strain evidence="2">CGMCC 4.5581</strain>
    </source>
</reference>
<proteinExistence type="predicted"/>
<evidence type="ECO:0000313" key="4">
    <source>
        <dbReference type="Proteomes" id="UP000552836"/>
    </source>
</evidence>
<protein>
    <submittedName>
        <fullName evidence="3">Uncharacterized protein</fullName>
    </submittedName>
</protein>
<sequence>MLNLQTLHGDLDLTMRPAAFDRGYDDLVARSTYKPLGEVRVRVAALGDVIRSKETAGRPKDLEALPELMKLANQARTAVNFPHPPQPATRKPTAAPTAAERIAAARQQAGERRRLAPEAGPDLGR</sequence>
<reference evidence="5" key="2">
    <citation type="journal article" date="2019" name="Int. J. Syst. Evol. Microbiol.">
        <title>The Global Catalogue of Microorganisms (GCM) 10K type strain sequencing project: providing services to taxonomists for standard genome sequencing and annotation.</title>
        <authorList>
            <consortium name="The Broad Institute Genomics Platform"/>
            <consortium name="The Broad Institute Genome Sequencing Center for Infectious Disease"/>
            <person name="Wu L."/>
            <person name="Ma J."/>
        </authorList>
    </citation>
    <scope>NUCLEOTIDE SEQUENCE [LARGE SCALE GENOMIC DNA]</scope>
    <source>
        <strain evidence="5">CGMCC 4.5581</strain>
    </source>
</reference>
<keyword evidence="5" id="KW-1185">Reference proteome</keyword>
<evidence type="ECO:0000313" key="5">
    <source>
        <dbReference type="Proteomes" id="UP000648663"/>
    </source>
</evidence>